<feature type="transmembrane region" description="Helical" evidence="9">
    <location>
        <begin position="170"/>
        <end position="192"/>
    </location>
</feature>
<dbReference type="InterPro" id="IPR017822">
    <property type="entry name" value="MptA-like"/>
</dbReference>
<keyword evidence="6 9" id="KW-0472">Membrane</keyword>
<evidence type="ECO:0000313" key="10">
    <source>
        <dbReference type="EMBL" id="KAB2584130.1"/>
    </source>
</evidence>
<keyword evidence="5 9" id="KW-1133">Transmembrane helix</keyword>
<comment type="caution">
    <text evidence="10">The sequence shown here is derived from an EMBL/GenBank/DDBJ whole genome shotgun (WGS) entry which is preliminary data.</text>
</comment>
<accession>A0A5N5E3A1</accession>
<evidence type="ECO:0000256" key="4">
    <source>
        <dbReference type="ARBA" id="ARBA00022692"/>
    </source>
</evidence>
<gene>
    <name evidence="10" type="ORF">BS297_17035</name>
</gene>
<feature type="transmembrane region" description="Helical" evidence="9">
    <location>
        <begin position="84"/>
        <end position="104"/>
    </location>
</feature>
<keyword evidence="4 9" id="KW-0812">Transmembrane</keyword>
<dbReference type="EMBL" id="MRBO01000469">
    <property type="protein sequence ID" value="KAB2584130.1"/>
    <property type="molecule type" value="Genomic_DNA"/>
</dbReference>
<dbReference type="NCBIfam" id="NF038066">
    <property type="entry name" value="MptB"/>
    <property type="match status" value="1"/>
</dbReference>
<dbReference type="GO" id="GO:0016020">
    <property type="term" value="C:membrane"/>
    <property type="evidence" value="ECO:0007669"/>
    <property type="project" value="UniProtKB-SubCell"/>
</dbReference>
<evidence type="ECO:0000313" key="11">
    <source>
        <dbReference type="Proteomes" id="UP000325576"/>
    </source>
</evidence>
<feature type="transmembrane region" description="Helical" evidence="9">
    <location>
        <begin position="390"/>
        <end position="413"/>
    </location>
</feature>
<reference evidence="10 11" key="1">
    <citation type="journal article" date="2017" name="Poromechanics V (2013)">
        <title>Genomic Characterization of the Arsenic-Tolerant Actinobacterium, &lt;i&gt;Rhodococcus erythropolis&lt;/i&gt; S43.</title>
        <authorList>
            <person name="Retamal-Morales G."/>
            <person name="Mehnert M."/>
            <person name="Schwabe R."/>
            <person name="Tischler D."/>
            <person name="Schloemann M."/>
            <person name="Levican G.J."/>
        </authorList>
    </citation>
    <scope>NUCLEOTIDE SEQUENCE [LARGE SCALE GENOMIC DNA]</scope>
    <source>
        <strain evidence="10 11">S43</strain>
    </source>
</reference>
<dbReference type="InterPro" id="IPR049829">
    <property type="entry name" value="MptA/B-like"/>
</dbReference>
<dbReference type="Proteomes" id="UP000325576">
    <property type="component" value="Unassembled WGS sequence"/>
</dbReference>
<protein>
    <recommendedName>
        <fullName evidence="8">Alpha-(1-&gt;6)-mannopyranosyltransferase A</fullName>
    </recommendedName>
</protein>
<evidence type="ECO:0000256" key="7">
    <source>
        <dbReference type="ARBA" id="ARBA00043987"/>
    </source>
</evidence>
<feature type="transmembrane region" description="Helical" evidence="9">
    <location>
        <begin position="295"/>
        <end position="326"/>
    </location>
</feature>
<dbReference type="AlphaFoldDB" id="A0A5N5E3A1"/>
<evidence type="ECO:0000256" key="2">
    <source>
        <dbReference type="ARBA" id="ARBA00022676"/>
    </source>
</evidence>
<evidence type="ECO:0000256" key="1">
    <source>
        <dbReference type="ARBA" id="ARBA00004141"/>
    </source>
</evidence>
<evidence type="ECO:0000256" key="8">
    <source>
        <dbReference type="NCBIfam" id="TIGR03459"/>
    </source>
</evidence>
<feature type="transmembrane region" description="Helical" evidence="9">
    <location>
        <begin position="50"/>
        <end position="72"/>
    </location>
</feature>
<feature type="transmembrane region" description="Helical" evidence="9">
    <location>
        <begin position="250"/>
        <end position="275"/>
    </location>
</feature>
<evidence type="ECO:0000256" key="3">
    <source>
        <dbReference type="ARBA" id="ARBA00022679"/>
    </source>
</evidence>
<evidence type="ECO:0000256" key="9">
    <source>
        <dbReference type="SAM" id="Phobius"/>
    </source>
</evidence>
<feature type="transmembrane region" description="Helical" evidence="9">
    <location>
        <begin position="425"/>
        <end position="445"/>
    </location>
</feature>
<evidence type="ECO:0000256" key="6">
    <source>
        <dbReference type="ARBA" id="ARBA00023136"/>
    </source>
</evidence>
<sequence length="488" mass="52413">MVRSKRGRAAMLGFLGAVLTTVGGFGAGSTLVTDRLLEDAHLSWMRFGHGLVLSSMTAWVGVACMIVAWIQLGRIALVHNVALNELRIIVGMWILPLIFAVPMFSRDTYSYLAQGALLRDGFDPYRVGAAANPGVFFDNVSAVWINTPSPYGPGFLLIAEGITKVVGNNLVAGTILMRLAMLPGLALMVWAVPYLARHFHGKPVVALWLAVLNPLVLIHLIGGVHNETLMVGLMVAGIALALKRKHIAGIALISIGFTIKAMAALALPFIVWIWVIHERERREAAGEGPEPYPMIAFAKCASLGAIVFASVYGAASVTAGVGIGWVSALQGSNQIKNWLSLPTVLAHAVTWFTPLGLDPVLSVTRPICWVVLIAVLVGTWWRFRRSEQDAVAGIAIALIAVVILSPAALPWYYSWPLAVGACFVISPRLLMFLAGICTFVMLVFLPDGPPASGPLHVALALLGAVVAAISLRFEDPLRLRAQKARRPR</sequence>
<keyword evidence="3" id="KW-0808">Transferase</keyword>
<organism evidence="10 11">
    <name type="scientific">Rhodococcus erythropolis</name>
    <name type="common">Arthrobacter picolinophilus</name>
    <dbReference type="NCBI Taxonomy" id="1833"/>
    <lineage>
        <taxon>Bacteria</taxon>
        <taxon>Bacillati</taxon>
        <taxon>Actinomycetota</taxon>
        <taxon>Actinomycetes</taxon>
        <taxon>Mycobacteriales</taxon>
        <taxon>Nocardiaceae</taxon>
        <taxon>Rhodococcus</taxon>
        <taxon>Rhodococcus erythropolis group</taxon>
    </lineage>
</organism>
<dbReference type="GO" id="GO:0016757">
    <property type="term" value="F:glycosyltransferase activity"/>
    <property type="evidence" value="ECO:0007669"/>
    <property type="project" value="UniProtKB-KW"/>
</dbReference>
<keyword evidence="2" id="KW-0328">Glycosyltransferase</keyword>
<dbReference type="Pfam" id="PF26314">
    <property type="entry name" value="MptA_B_family"/>
    <property type="match status" value="1"/>
</dbReference>
<evidence type="ECO:0000256" key="5">
    <source>
        <dbReference type="ARBA" id="ARBA00022989"/>
    </source>
</evidence>
<feature type="transmembrane region" description="Helical" evidence="9">
    <location>
        <begin position="363"/>
        <end position="383"/>
    </location>
</feature>
<dbReference type="NCBIfam" id="TIGR03459">
    <property type="entry name" value="crt_membr"/>
    <property type="match status" value="1"/>
</dbReference>
<comment type="similarity">
    <text evidence="7">Belongs to the MptA/B family.</text>
</comment>
<feature type="transmembrane region" description="Helical" evidence="9">
    <location>
        <begin position="204"/>
        <end position="222"/>
    </location>
</feature>
<name>A0A5N5E3A1_RHOER</name>
<comment type="subcellular location">
    <subcellularLocation>
        <location evidence="1">Membrane</location>
        <topology evidence="1">Multi-pass membrane protein</topology>
    </subcellularLocation>
</comment>
<proteinExistence type="inferred from homology"/>
<feature type="transmembrane region" description="Helical" evidence="9">
    <location>
        <begin position="457"/>
        <end position="473"/>
    </location>
</feature>